<evidence type="ECO:0000313" key="1">
    <source>
        <dbReference type="EMBL" id="PCC49412.1"/>
    </source>
</evidence>
<comment type="caution">
    <text evidence="1">The sequence shown here is derived from an EMBL/GenBank/DDBJ whole genome shotgun (WGS) entry which is preliminary data.</text>
</comment>
<protein>
    <submittedName>
        <fullName evidence="1">Uncharacterized protein</fullName>
    </submittedName>
</protein>
<reference evidence="1 2" key="1">
    <citation type="journal article" date="2017" name="Elife">
        <title>Extensive horizontal gene transfer in cheese-associated bacteria.</title>
        <authorList>
            <person name="Bonham K.S."/>
            <person name="Wolfe B.E."/>
            <person name="Dutton R.J."/>
        </authorList>
    </citation>
    <scope>NUCLEOTIDE SEQUENCE [LARGE SCALE GENOMIC DNA]</scope>
    <source>
        <strain evidence="1 2">900_6</strain>
    </source>
</reference>
<dbReference type="RefSeq" id="WP_096160831.1">
    <property type="nucleotide sequence ID" value="NZ_NRGO01000015.1"/>
</dbReference>
<organism evidence="1 2">
    <name type="scientific">Brevibacterium aurantiacum</name>
    <dbReference type="NCBI Taxonomy" id="273384"/>
    <lineage>
        <taxon>Bacteria</taxon>
        <taxon>Bacillati</taxon>
        <taxon>Actinomycetota</taxon>
        <taxon>Actinomycetes</taxon>
        <taxon>Micrococcales</taxon>
        <taxon>Brevibacteriaceae</taxon>
        <taxon>Brevibacterium</taxon>
    </lineage>
</organism>
<dbReference type="EMBL" id="NRGO01000015">
    <property type="protein sequence ID" value="PCC49412.1"/>
    <property type="molecule type" value="Genomic_DNA"/>
</dbReference>
<proteinExistence type="predicted"/>
<dbReference type="Proteomes" id="UP000217720">
    <property type="component" value="Unassembled WGS sequence"/>
</dbReference>
<gene>
    <name evidence="1" type="ORF">CIK62_13510</name>
</gene>
<sequence>MTYDTNELDYHPDLEWSKLSDLEPGECYALATDSPMTFLMLGRFTGRNGRPEYDVTTLVGPSGGRATTRTFFRGGVEVLVVPPEEVGERIAHAAVAFTNRNFNGSERIELSVDCWPLSLVSETDDAEVAA</sequence>
<evidence type="ECO:0000313" key="2">
    <source>
        <dbReference type="Proteomes" id="UP000217720"/>
    </source>
</evidence>
<name>A0A2A3ZBM7_BREAU</name>
<dbReference type="AlphaFoldDB" id="A0A2A3ZBM7"/>
<accession>A0A2A3ZBM7</accession>